<dbReference type="EMBL" id="BSXS01012548">
    <property type="protein sequence ID" value="GMF02580.1"/>
    <property type="molecule type" value="Genomic_DNA"/>
</dbReference>
<sequence>MKNEYRKFQQSIEPLKNLTQAAALHTEEAEQEVSDLMAKQQKAKSRIVRVQGSLANIDNEIQLLEDEKQQQQSGIENLKKQYIALKQKEAKIEEKIAAATERLPSDAEVVSLREQRAQLEEERLELDERKVSADEKRRTLFGDKEKFEQRMKYLKEKLSSTDRLKTLDENKFKSIIEVAKFLRRLKRQMPDLVYLEPPVISLTPTDKRYAAMLEAAIKYSDLTAFIVPDRANYDKLTKILSA</sequence>
<gene>
    <name evidence="1" type="ORF">Amon02_001150300</name>
</gene>
<proteinExistence type="predicted"/>
<name>A0ACB5U6Q1_AMBMO</name>
<keyword evidence="2" id="KW-1185">Reference proteome</keyword>
<dbReference type="Proteomes" id="UP001165064">
    <property type="component" value="Unassembled WGS sequence"/>
</dbReference>
<comment type="caution">
    <text evidence="1">The sequence shown here is derived from an EMBL/GenBank/DDBJ whole genome shotgun (WGS) entry which is preliminary data.</text>
</comment>
<organism evidence="1 2">
    <name type="scientific">Ambrosiozyma monospora</name>
    <name type="common">Yeast</name>
    <name type="synonym">Endomycopsis monosporus</name>
    <dbReference type="NCBI Taxonomy" id="43982"/>
    <lineage>
        <taxon>Eukaryota</taxon>
        <taxon>Fungi</taxon>
        <taxon>Dikarya</taxon>
        <taxon>Ascomycota</taxon>
        <taxon>Saccharomycotina</taxon>
        <taxon>Pichiomycetes</taxon>
        <taxon>Pichiales</taxon>
        <taxon>Pichiaceae</taxon>
        <taxon>Ambrosiozyma</taxon>
    </lineage>
</organism>
<accession>A0ACB5U6Q1</accession>
<protein>
    <submittedName>
        <fullName evidence="1">Unnamed protein product</fullName>
    </submittedName>
</protein>
<evidence type="ECO:0000313" key="1">
    <source>
        <dbReference type="EMBL" id="GMF02580.1"/>
    </source>
</evidence>
<evidence type="ECO:0000313" key="2">
    <source>
        <dbReference type="Proteomes" id="UP001165064"/>
    </source>
</evidence>
<reference evidence="1" key="1">
    <citation type="submission" date="2023-04" db="EMBL/GenBank/DDBJ databases">
        <title>Ambrosiozyma monospora NBRC 10751.</title>
        <authorList>
            <person name="Ichikawa N."/>
            <person name="Sato H."/>
            <person name="Tonouchi N."/>
        </authorList>
    </citation>
    <scope>NUCLEOTIDE SEQUENCE</scope>
    <source>
        <strain evidence="1">NBRC 10751</strain>
    </source>
</reference>